<evidence type="ECO:0000256" key="6">
    <source>
        <dbReference type="ARBA" id="ARBA00023136"/>
    </source>
</evidence>
<feature type="transmembrane region" description="Helical" evidence="9">
    <location>
        <begin position="212"/>
        <end position="232"/>
    </location>
</feature>
<name>S9UR35_9TRYP</name>
<feature type="chain" id="PRO_5007727305" description="GOLD domain-containing protein" evidence="10">
    <location>
        <begin position="26"/>
        <end position="252"/>
    </location>
</feature>
<dbReference type="Pfam" id="PF01105">
    <property type="entry name" value="EMP24_GP25L"/>
    <property type="match status" value="1"/>
</dbReference>
<sequence>MCKLIASLLFLLCAAVLLCTSGVQAAETFGAKIEPGTTECFTEMLEAGGTLGFTFRVTDGGSFDIDATLTTTAAPPTEKFLELELFHFNEHFMAQRDTVVTRTLNEWKRVSEGSHSYTSPSVTVTKHGMPEEVTVCFNNAFSTLSPKWVSFTFIKRDVLEIDPDGLNKVEAQMEKKLHDIGSILFNLTIDANRLRLEGDADRVKVDVVAKTILLGLLLNVAVIIAMAGYQYIVMSRFLGRHGQNVNLRVTTK</sequence>
<keyword evidence="5 9" id="KW-1133">Transmembrane helix</keyword>
<dbReference type="AlphaFoldDB" id="S9UR35"/>
<evidence type="ECO:0000256" key="9">
    <source>
        <dbReference type="SAM" id="Phobius"/>
    </source>
</evidence>
<organism evidence="13 15">
    <name type="scientific">Strigomonas culicis</name>
    <dbReference type="NCBI Taxonomy" id="28005"/>
    <lineage>
        <taxon>Eukaryota</taxon>
        <taxon>Discoba</taxon>
        <taxon>Euglenozoa</taxon>
        <taxon>Kinetoplastea</taxon>
        <taxon>Metakinetoplastina</taxon>
        <taxon>Trypanosomatida</taxon>
        <taxon>Trypanosomatidae</taxon>
        <taxon>Strigomonadinae</taxon>
        <taxon>Strigomonas</taxon>
    </lineage>
</organism>
<evidence type="ECO:0000313" key="15">
    <source>
        <dbReference type="Proteomes" id="UP000015354"/>
    </source>
</evidence>
<dbReference type="SUPFAM" id="SSF101576">
    <property type="entry name" value="Supernatant protein factor (SPF), C-terminal domain"/>
    <property type="match status" value="1"/>
</dbReference>
<comment type="caution">
    <text evidence="13">The sequence shown here is derived from an EMBL/GenBank/DDBJ whole genome shotgun (WGS) entry which is preliminary data.</text>
</comment>
<dbReference type="SMART" id="SM01190">
    <property type="entry name" value="EMP24_GP25L"/>
    <property type="match status" value="1"/>
</dbReference>
<evidence type="ECO:0000313" key="14">
    <source>
        <dbReference type="EMBL" id="EPY37006.1"/>
    </source>
</evidence>
<dbReference type="PANTHER" id="PTHR22811">
    <property type="entry name" value="TRANSMEMBRANE EMP24 DOMAIN-CONTAINING PROTEIN"/>
    <property type="match status" value="1"/>
</dbReference>
<feature type="domain" description="GOLD" evidence="11">
    <location>
        <begin position="38"/>
        <end position="155"/>
    </location>
</feature>
<evidence type="ECO:0000256" key="3">
    <source>
        <dbReference type="ARBA" id="ARBA00022692"/>
    </source>
</evidence>
<dbReference type="EMBL" id="ATMH01003498">
    <property type="protein sequence ID" value="EPY31353.1"/>
    <property type="molecule type" value="Genomic_DNA"/>
</dbReference>
<proteinExistence type="inferred from homology"/>
<evidence type="ECO:0000256" key="7">
    <source>
        <dbReference type="ARBA" id="ARBA00037847"/>
    </source>
</evidence>
<dbReference type="EMBL" id="ATMH01000292">
    <property type="protein sequence ID" value="EPY37006.1"/>
    <property type="molecule type" value="Genomic_DNA"/>
</dbReference>
<dbReference type="GO" id="GO:0016020">
    <property type="term" value="C:membrane"/>
    <property type="evidence" value="ECO:0007669"/>
    <property type="project" value="UniProtKB-SubCell"/>
</dbReference>
<evidence type="ECO:0000313" key="13">
    <source>
        <dbReference type="EMBL" id="EPY31353.1"/>
    </source>
</evidence>
<keyword evidence="6 9" id="KW-0472">Membrane</keyword>
<keyword evidence="15" id="KW-1185">Reference proteome</keyword>
<dbReference type="InterPro" id="IPR009038">
    <property type="entry name" value="GOLD_dom"/>
</dbReference>
<evidence type="ECO:0000256" key="1">
    <source>
        <dbReference type="ARBA" id="ARBA00004479"/>
    </source>
</evidence>
<dbReference type="PROSITE" id="PS50866">
    <property type="entry name" value="GOLD"/>
    <property type="match status" value="1"/>
</dbReference>
<dbReference type="InterPro" id="IPR036598">
    <property type="entry name" value="GOLD_dom_sf"/>
</dbReference>
<evidence type="ECO:0000259" key="11">
    <source>
        <dbReference type="PROSITE" id="PS50866"/>
    </source>
</evidence>
<evidence type="ECO:0000256" key="10">
    <source>
        <dbReference type="SAM" id="SignalP"/>
    </source>
</evidence>
<evidence type="ECO:0000256" key="8">
    <source>
        <dbReference type="RuleBase" id="RU003827"/>
    </source>
</evidence>
<reference evidence="13 15" key="1">
    <citation type="journal article" date="2013" name="PLoS ONE">
        <title>Predicting the Proteins of Angomonas deanei, Strigomonas culicis and Their Respective Endosymbionts Reveals New Aspects of the Trypanosomatidae Family.</title>
        <authorList>
            <person name="Motta M.C."/>
            <person name="Martins A.C."/>
            <person name="de Souza S.S."/>
            <person name="Catta-Preta C.M."/>
            <person name="Silva R."/>
            <person name="Klein C.C."/>
            <person name="de Almeida L.G."/>
            <person name="de Lima Cunha O."/>
            <person name="Ciapina L.P."/>
            <person name="Brocchi M."/>
            <person name="Colabardini A.C."/>
            <person name="de Araujo Lima B."/>
            <person name="Machado C.R."/>
            <person name="de Almeida Soares C.M."/>
            <person name="Probst C.M."/>
            <person name="de Menezes C.B."/>
            <person name="Thompson C.E."/>
            <person name="Bartholomeu D.C."/>
            <person name="Gradia D.F."/>
            <person name="Pavoni D.P."/>
            <person name="Grisard E.C."/>
            <person name="Fantinatti-Garboggini F."/>
            <person name="Marchini F.K."/>
            <person name="Rodrigues-Luiz G.F."/>
            <person name="Wagner G."/>
            <person name="Goldman G.H."/>
            <person name="Fietto J.L."/>
            <person name="Elias M.C."/>
            <person name="Goldman M.H."/>
            <person name="Sagot M.F."/>
            <person name="Pereira M."/>
            <person name="Stoco P.H."/>
            <person name="de Mendonca-Neto R.P."/>
            <person name="Teixeira S.M."/>
            <person name="Maciel T.E."/>
            <person name="de Oliveira Mendes T.A."/>
            <person name="Urmenyi T.P."/>
            <person name="de Souza W."/>
            <person name="Schenkman S."/>
            <person name="de Vasconcelos A.T."/>
        </authorList>
    </citation>
    <scope>NUCLEOTIDE SEQUENCE [LARGE SCALE GENOMIC DNA]</scope>
</reference>
<gene>
    <name evidence="14" type="ORF">STCU_00292</name>
    <name evidence="13" type="ORF">STCU_03498</name>
    <name evidence="12" type="ORF">STCU_05401</name>
</gene>
<protein>
    <recommendedName>
        <fullName evidence="11">GOLD domain-containing protein</fullName>
    </recommendedName>
</protein>
<dbReference type="OrthoDB" id="1929172at2759"/>
<evidence type="ECO:0000256" key="4">
    <source>
        <dbReference type="ARBA" id="ARBA00022729"/>
    </source>
</evidence>
<evidence type="ECO:0000256" key="2">
    <source>
        <dbReference type="ARBA" id="ARBA00007104"/>
    </source>
</evidence>
<feature type="signal peptide" evidence="10">
    <location>
        <begin position="1"/>
        <end position="25"/>
    </location>
</feature>
<accession>S9UR35</accession>
<keyword evidence="3 8" id="KW-0812">Transmembrane</keyword>
<reference evidence="13" key="2">
    <citation type="submission" date="2013-03" db="EMBL/GenBank/DDBJ databases">
        <authorList>
            <person name="Motta M.C.M."/>
            <person name="Martins A.C.A."/>
            <person name="Preta C.M.C.C."/>
            <person name="Silva R."/>
            <person name="de Souza S.S."/>
            <person name="Klein C.C."/>
            <person name="de Almeida L.G.P."/>
            <person name="Cunha O.L."/>
            <person name="Colabardini A.C."/>
            <person name="Lima B.A."/>
            <person name="Machado C.R."/>
            <person name="Soares C.M.A."/>
            <person name="de Menezes C.B.A."/>
            <person name="Bartolomeu D.C."/>
            <person name="Grisard E.C."/>
            <person name="Fantinatti-Garboggini F."/>
            <person name="Rodrigues-Luiz G.F."/>
            <person name="Wagner G."/>
            <person name="Goldman G.H."/>
            <person name="Fietto J.L.R."/>
            <person name="Ciapina L.P."/>
            <person name="Brocchi M."/>
            <person name="Elias M.C."/>
            <person name="Goldman M.H.S."/>
            <person name="Sagot M.-F."/>
            <person name="Pereira M."/>
            <person name="Stoco P.H."/>
            <person name="Teixeira S.M.R."/>
            <person name="de Mendonca-Neto R.P."/>
            <person name="Maciel T.E.F."/>
            <person name="Mendes T.A.O."/>
            <person name="Urmenyi T.P."/>
            <person name="Teixeira M.M.G."/>
            <person name="de Camargo E.F.P."/>
            <person name="de Sousa W."/>
            <person name="Schenkman S."/>
            <person name="de Vasconcelos A.T.R."/>
        </authorList>
    </citation>
    <scope>NUCLEOTIDE SEQUENCE</scope>
</reference>
<evidence type="ECO:0000313" key="12">
    <source>
        <dbReference type="EMBL" id="EPY27937.1"/>
    </source>
</evidence>
<comment type="similarity">
    <text evidence="2 8">Belongs to the EMP24/GP25L family.</text>
</comment>
<evidence type="ECO:0000256" key="5">
    <source>
        <dbReference type="ARBA" id="ARBA00022989"/>
    </source>
</evidence>
<dbReference type="GO" id="GO:0012505">
    <property type="term" value="C:endomembrane system"/>
    <property type="evidence" value="ECO:0007669"/>
    <property type="project" value="UniProtKB-SubCell"/>
</dbReference>
<dbReference type="InterPro" id="IPR015720">
    <property type="entry name" value="Emp24-like"/>
</dbReference>
<dbReference type="EMBL" id="ATMH01005401">
    <property type="protein sequence ID" value="EPY27937.1"/>
    <property type="molecule type" value="Genomic_DNA"/>
</dbReference>
<keyword evidence="4 10" id="KW-0732">Signal</keyword>
<comment type="subcellular location">
    <subcellularLocation>
        <location evidence="7">Endomembrane system</location>
        <topology evidence="7">Single-pass membrane protein</topology>
    </subcellularLocation>
    <subcellularLocation>
        <location evidence="1 8">Membrane</location>
        <topology evidence="1 8">Single-pass type I membrane protein</topology>
    </subcellularLocation>
</comment>
<dbReference type="Proteomes" id="UP000015354">
    <property type="component" value="Unassembled WGS sequence"/>
</dbReference>